<accession>A0ABV5YT08</accession>
<dbReference type="InterPro" id="IPR017853">
    <property type="entry name" value="GH"/>
</dbReference>
<evidence type="ECO:0000259" key="7">
    <source>
        <dbReference type="Pfam" id="PF01120"/>
    </source>
</evidence>
<comment type="similarity">
    <text evidence="1">Belongs to the glycosyl hydrolase 29 family.</text>
</comment>
<dbReference type="InterPro" id="IPR057739">
    <property type="entry name" value="Glyco_hydro_29_N"/>
</dbReference>
<evidence type="ECO:0000313" key="8">
    <source>
        <dbReference type="EMBL" id="MFB9838210.1"/>
    </source>
</evidence>
<organism evidence="8 9">
    <name type="scientific">Actinoallomurus acaciae</name>
    <dbReference type="NCBI Taxonomy" id="502577"/>
    <lineage>
        <taxon>Bacteria</taxon>
        <taxon>Bacillati</taxon>
        <taxon>Actinomycetota</taxon>
        <taxon>Actinomycetes</taxon>
        <taxon>Streptosporangiales</taxon>
        <taxon>Thermomonosporaceae</taxon>
        <taxon>Actinoallomurus</taxon>
    </lineage>
</organism>
<dbReference type="EMBL" id="JBHLZP010000479">
    <property type="protein sequence ID" value="MFB9838210.1"/>
    <property type="molecule type" value="Genomic_DNA"/>
</dbReference>
<feature type="signal peptide" evidence="6">
    <location>
        <begin position="1"/>
        <end position="30"/>
    </location>
</feature>
<evidence type="ECO:0000256" key="6">
    <source>
        <dbReference type="SAM" id="SignalP"/>
    </source>
</evidence>
<proteinExistence type="inferred from homology"/>
<dbReference type="Proteomes" id="UP001589627">
    <property type="component" value="Unassembled WGS sequence"/>
</dbReference>
<dbReference type="InterPro" id="IPR008979">
    <property type="entry name" value="Galactose-bd-like_sf"/>
</dbReference>
<keyword evidence="3 6" id="KW-0732">Signal</keyword>
<dbReference type="InterPro" id="IPR000933">
    <property type="entry name" value="Glyco_hydro_29"/>
</dbReference>
<dbReference type="EC" id="3.2.1.51" evidence="2"/>
<dbReference type="PANTHER" id="PTHR10030">
    <property type="entry name" value="ALPHA-L-FUCOSIDASE"/>
    <property type="match status" value="1"/>
</dbReference>
<feature type="domain" description="Glycoside hydrolase family 29 N-terminal" evidence="7">
    <location>
        <begin position="192"/>
        <end position="494"/>
    </location>
</feature>
<dbReference type="SUPFAM" id="SSF49785">
    <property type="entry name" value="Galactose-binding domain-like"/>
    <property type="match status" value="1"/>
</dbReference>
<protein>
    <recommendedName>
        <fullName evidence="2">alpha-L-fucosidase</fullName>
        <ecNumber evidence="2">3.2.1.51</ecNumber>
    </recommendedName>
</protein>
<dbReference type="SMART" id="SM00812">
    <property type="entry name" value="Alpha_L_fucos"/>
    <property type="match status" value="1"/>
</dbReference>
<keyword evidence="5" id="KW-0326">Glycosidase</keyword>
<dbReference type="SUPFAM" id="SSF51445">
    <property type="entry name" value="(Trans)glycosidases"/>
    <property type="match status" value="1"/>
</dbReference>
<evidence type="ECO:0000313" key="9">
    <source>
        <dbReference type="Proteomes" id="UP001589627"/>
    </source>
</evidence>
<dbReference type="Gene3D" id="2.60.120.260">
    <property type="entry name" value="Galactose-binding domain-like"/>
    <property type="match status" value="1"/>
</dbReference>
<sequence>MTNLKRAHAVAPMAAVALAVPPFIAAPAQAADFRCTGPIRPSSVMRIDSCDDAARIIDKAAHINPRPGQVAWQRNGIAAFTHFGMDTFTDREWGSGAENEATFDPPRADVDQWMRAYRAAGAKEVMLTIKHHDGFVLYPTRYSDHSVIASPWWVRTDGCPDADAAKAARARAAAERDTDASAFWQVRSAGCENSGGDLLGGYVRAARAAGLKVGVYLSPADGAELPHAWHSDWVQKIIAEHDAGRPLSIEEQATYDDRDRAPGGMGRYGDGSAVERRTIPTLVPNDDRAKAVSTGRLPSFTVTTDDYNAYYLNQLYEVFTQYGHIDEFWLDGANPWSDAGISEKYDFTAWFKLINTLSPSTVVFGGPQGIRWVGNESGVARQSEWSVTPDTADPMSYHNEWLLPDGPEAADIGSRDRLLDPRVRYIQWDPAEADVSLRPGWFFHPGQRPKTPRQLVDLYQSSVGRNAVLLLNVPPGPDGRIADEDLASLTSFGDAVRQTYGRNLLAGARPAGLTRALTDDRLGTSWSPPRGASTGGFTVDLRRPRTFDQIRLGEDITRGQHVERFAVDAWDGSAWRRLTAATTIGYSRILTLTAPVTTSRLRVRVERSRAVPYVTSLGLHLTAPPS</sequence>
<evidence type="ECO:0000256" key="4">
    <source>
        <dbReference type="ARBA" id="ARBA00022801"/>
    </source>
</evidence>
<evidence type="ECO:0000256" key="1">
    <source>
        <dbReference type="ARBA" id="ARBA00007951"/>
    </source>
</evidence>
<gene>
    <name evidence="8" type="ORF">ACFFNX_39200</name>
</gene>
<keyword evidence="4" id="KW-0378">Hydrolase</keyword>
<comment type="caution">
    <text evidence="8">The sequence shown here is derived from an EMBL/GenBank/DDBJ whole genome shotgun (WGS) entry which is preliminary data.</text>
</comment>
<feature type="domain" description="Glycoside hydrolase family 29 N-terminal" evidence="7">
    <location>
        <begin position="99"/>
        <end position="148"/>
    </location>
</feature>
<evidence type="ECO:0000256" key="2">
    <source>
        <dbReference type="ARBA" id="ARBA00012662"/>
    </source>
</evidence>
<evidence type="ECO:0000256" key="3">
    <source>
        <dbReference type="ARBA" id="ARBA00022729"/>
    </source>
</evidence>
<reference evidence="8 9" key="1">
    <citation type="submission" date="2024-09" db="EMBL/GenBank/DDBJ databases">
        <authorList>
            <person name="Sun Q."/>
            <person name="Mori K."/>
        </authorList>
    </citation>
    <scope>NUCLEOTIDE SEQUENCE [LARGE SCALE GENOMIC DNA]</scope>
    <source>
        <strain evidence="8 9">TBRC 0563</strain>
    </source>
</reference>
<feature type="chain" id="PRO_5046869826" description="alpha-L-fucosidase" evidence="6">
    <location>
        <begin position="31"/>
        <end position="626"/>
    </location>
</feature>
<dbReference type="RefSeq" id="WP_378211223.1">
    <property type="nucleotide sequence ID" value="NZ_JBHLZP010000479.1"/>
</dbReference>
<dbReference type="PANTHER" id="PTHR10030:SF37">
    <property type="entry name" value="ALPHA-L-FUCOSIDASE-RELATED"/>
    <property type="match status" value="1"/>
</dbReference>
<evidence type="ECO:0000256" key="5">
    <source>
        <dbReference type="ARBA" id="ARBA00023295"/>
    </source>
</evidence>
<dbReference type="Pfam" id="PF01120">
    <property type="entry name" value="Alpha_L_fucos"/>
    <property type="match status" value="2"/>
</dbReference>
<name>A0ABV5YT08_9ACTN</name>
<dbReference type="Gene3D" id="3.20.20.80">
    <property type="entry name" value="Glycosidases"/>
    <property type="match status" value="2"/>
</dbReference>
<keyword evidence="9" id="KW-1185">Reference proteome</keyword>